<dbReference type="SMART" id="SM00530">
    <property type="entry name" value="HTH_XRE"/>
    <property type="match status" value="1"/>
</dbReference>
<dbReference type="InterPro" id="IPR001387">
    <property type="entry name" value="Cro/C1-type_HTH"/>
</dbReference>
<proteinExistence type="predicted"/>
<organism evidence="2 3">
    <name type="scientific">Bosea eneae</name>
    <dbReference type="NCBI Taxonomy" id="151454"/>
    <lineage>
        <taxon>Bacteria</taxon>
        <taxon>Pseudomonadati</taxon>
        <taxon>Pseudomonadota</taxon>
        <taxon>Alphaproteobacteria</taxon>
        <taxon>Hyphomicrobiales</taxon>
        <taxon>Boseaceae</taxon>
        <taxon>Bosea</taxon>
    </lineage>
</organism>
<evidence type="ECO:0000313" key="3">
    <source>
        <dbReference type="Proteomes" id="UP001596053"/>
    </source>
</evidence>
<dbReference type="RefSeq" id="WP_377801314.1">
    <property type="nucleotide sequence ID" value="NZ_JBHSLW010000063.1"/>
</dbReference>
<dbReference type="EMBL" id="JBHSLW010000063">
    <property type="protein sequence ID" value="MFC5423124.1"/>
    <property type="molecule type" value="Genomic_DNA"/>
</dbReference>
<accession>A0ABW0J0H4</accession>
<dbReference type="CDD" id="cd00093">
    <property type="entry name" value="HTH_XRE"/>
    <property type="match status" value="1"/>
</dbReference>
<evidence type="ECO:0000313" key="2">
    <source>
        <dbReference type="EMBL" id="MFC5423124.1"/>
    </source>
</evidence>
<dbReference type="Gene3D" id="1.10.260.40">
    <property type="entry name" value="lambda repressor-like DNA-binding domains"/>
    <property type="match status" value="1"/>
</dbReference>
<keyword evidence="3" id="KW-1185">Reference proteome</keyword>
<reference evidence="3" key="1">
    <citation type="journal article" date="2019" name="Int. J. Syst. Evol. Microbiol.">
        <title>The Global Catalogue of Microorganisms (GCM) 10K type strain sequencing project: providing services to taxonomists for standard genome sequencing and annotation.</title>
        <authorList>
            <consortium name="The Broad Institute Genomics Platform"/>
            <consortium name="The Broad Institute Genome Sequencing Center for Infectious Disease"/>
            <person name="Wu L."/>
            <person name="Ma J."/>
        </authorList>
    </citation>
    <scope>NUCLEOTIDE SEQUENCE [LARGE SCALE GENOMIC DNA]</scope>
    <source>
        <strain evidence="3">NCAIM B.01391</strain>
    </source>
</reference>
<dbReference type="Proteomes" id="UP001596053">
    <property type="component" value="Unassembled WGS sequence"/>
</dbReference>
<comment type="caution">
    <text evidence="2">The sequence shown here is derived from an EMBL/GenBank/DDBJ whole genome shotgun (WGS) entry which is preliminary data.</text>
</comment>
<evidence type="ECO:0000259" key="1">
    <source>
        <dbReference type="PROSITE" id="PS50943"/>
    </source>
</evidence>
<protein>
    <submittedName>
        <fullName evidence="2">Helix-turn-helix domain-containing protein</fullName>
    </submittedName>
</protein>
<dbReference type="SUPFAM" id="SSF47413">
    <property type="entry name" value="lambda repressor-like DNA-binding domains"/>
    <property type="match status" value="1"/>
</dbReference>
<sequence>MGKQPRNDIYREIGRRVRERRDELGHGQEYIAAALGLSQQQVSKLENGKNRLSLMQLLTIAKVLHVGAGYFLDGIAPMILASGVTDAEQARYAAPPVAADRQKLARAFDQLKSPEDRQLALELLEFAARRQKQGR</sequence>
<dbReference type="Pfam" id="PF01381">
    <property type="entry name" value="HTH_3"/>
    <property type="match status" value="1"/>
</dbReference>
<name>A0ABW0J0H4_9HYPH</name>
<feature type="domain" description="HTH cro/C1-type" evidence="1">
    <location>
        <begin position="17"/>
        <end position="71"/>
    </location>
</feature>
<dbReference type="InterPro" id="IPR010982">
    <property type="entry name" value="Lambda_DNA-bd_dom_sf"/>
</dbReference>
<dbReference type="PROSITE" id="PS50943">
    <property type="entry name" value="HTH_CROC1"/>
    <property type="match status" value="1"/>
</dbReference>
<gene>
    <name evidence="2" type="ORF">ACFPOB_26605</name>
</gene>